<dbReference type="VEuPathDB" id="GiardiaDB:GLP15_48"/>
<gene>
    <name evidence="2" type="ORF">GLP15_48</name>
</gene>
<dbReference type="OMA" id="HETKWTA"/>
<keyword evidence="1" id="KW-0040">ANK repeat</keyword>
<dbReference type="EMBL" id="ACVC01000111">
    <property type="protein sequence ID" value="EFO63942.1"/>
    <property type="molecule type" value="Genomic_DNA"/>
</dbReference>
<dbReference type="STRING" id="658858.E1F0T2"/>
<dbReference type="OrthoDB" id="194358at2759"/>
<evidence type="ECO:0000313" key="3">
    <source>
        <dbReference type="Proteomes" id="UP000008974"/>
    </source>
</evidence>
<dbReference type="Proteomes" id="UP000008974">
    <property type="component" value="Unassembled WGS sequence"/>
</dbReference>
<dbReference type="InterPro" id="IPR036770">
    <property type="entry name" value="Ankyrin_rpt-contain_sf"/>
</dbReference>
<feature type="repeat" description="ANK" evidence="1">
    <location>
        <begin position="130"/>
        <end position="162"/>
    </location>
</feature>
<organism evidence="2 3">
    <name type="scientific">Giardia intestinalis (strain P15)</name>
    <name type="common">Giardia lamblia</name>
    <dbReference type="NCBI Taxonomy" id="658858"/>
    <lineage>
        <taxon>Eukaryota</taxon>
        <taxon>Metamonada</taxon>
        <taxon>Diplomonadida</taxon>
        <taxon>Hexamitidae</taxon>
        <taxon>Giardiinae</taxon>
        <taxon>Giardia</taxon>
    </lineage>
</organism>
<dbReference type="Pfam" id="PF12796">
    <property type="entry name" value="Ank_2"/>
    <property type="match status" value="4"/>
</dbReference>
<sequence length="731" mass="81110">MKMDIFNTQNWFRAAREGDVILLSDHINSYANLQDDEGNTALMYAAGEGKIQVVDLLASLEAGKLNHNDESAITLAIARDFYPVCVRLFELESKMILPNNKTLLMISAGAGAVDCTRFLARHYDAEVDSFGRTALEYAAACGSAEIVQILLNRDTHLGTRELARAIAAARHASHGDLADLLQLHLAQMQAVEGTCQKCVRLQAYITALEEENRRISVSNTQALRAIAKKDHEIEQLKSTVNDLLLNTDMRKIFAVESEARVAEQPGVYRKRRKTLNTKLMKADLFNIADVEINVAAFLDYMAYVSRFYRFSDLTTAVNSLTRKSHQGCSLEKASEDAVPSLENEISREIIHTLAKMRSSAFNICTGMKNLVSLIDSQVQLQELISSGILEQSPLIEAVISHDLSKLRENLQYVGLRDSKGRTALMHASVCGTRDSVLVLAPLEAGLRDLDGRLAIDHCLEHNRLDEAAIVLPYDIPEYRELPMTPSEFNKTPLMCAAEAGRLLDCFCYLQLGLAQQRDYRQYTALMFAAEAGQESTVRMLLRQESTLCDCEGQTALYHAASHGHTSCVKLLSSTEARAQRHETKWTALMVAAYNGHEECVQELLSYEAGMRDINSCTALMLAAQRGQLNSVKALLSVEGRKTTTGAYYRGEGCTALMMAAFYGQKECVEMLLPVEYDCEKQCIDSEAKSTALDYACIPDKDVSQETKEDIINIIETFLRTVSGFSGATSEF</sequence>
<evidence type="ECO:0000256" key="1">
    <source>
        <dbReference type="PROSITE-ProRule" id="PRU00023"/>
    </source>
</evidence>
<dbReference type="InterPro" id="IPR002110">
    <property type="entry name" value="Ankyrin_rpt"/>
</dbReference>
<dbReference type="AlphaFoldDB" id="E1F0T2"/>
<dbReference type="SMART" id="SM00248">
    <property type="entry name" value="ANK"/>
    <property type="match status" value="10"/>
</dbReference>
<dbReference type="PANTHER" id="PTHR24120:SF4">
    <property type="entry name" value="GH07239P"/>
    <property type="match status" value="1"/>
</dbReference>
<dbReference type="SUPFAM" id="SSF48403">
    <property type="entry name" value="Ankyrin repeat"/>
    <property type="match status" value="2"/>
</dbReference>
<dbReference type="PROSITE" id="PS50088">
    <property type="entry name" value="ANK_REPEAT"/>
    <property type="match status" value="1"/>
</dbReference>
<dbReference type="Gene3D" id="1.25.40.20">
    <property type="entry name" value="Ankyrin repeat-containing domain"/>
    <property type="match status" value="4"/>
</dbReference>
<comment type="caution">
    <text evidence="2">The sequence shown here is derived from an EMBL/GenBank/DDBJ whole genome shotgun (WGS) entry which is preliminary data.</text>
</comment>
<protein>
    <submittedName>
        <fullName evidence="2">Protein 21.1</fullName>
    </submittedName>
</protein>
<accession>E1F0T2</accession>
<name>E1F0T2_GIAIA</name>
<proteinExistence type="predicted"/>
<evidence type="ECO:0000313" key="2">
    <source>
        <dbReference type="EMBL" id="EFO63942.1"/>
    </source>
</evidence>
<reference evidence="2 3" key="1">
    <citation type="journal article" date="2010" name="BMC Genomics">
        <title>Genome analysis and comparative genomics of a Giardia intestinalis assemblage E isolate.</title>
        <authorList>
            <person name="Jerlstrom-Hultqvist J."/>
            <person name="Franzen O."/>
            <person name="Ankarklev J."/>
            <person name="Xu F."/>
            <person name="Nohynkova E."/>
            <person name="Andersson J.O."/>
            <person name="Svard S.G."/>
            <person name="Andersson B."/>
        </authorList>
    </citation>
    <scope>NUCLEOTIDE SEQUENCE [LARGE SCALE GENOMIC DNA]</scope>
    <source>
        <strain evidence="2 3">P15</strain>
    </source>
</reference>
<dbReference type="PANTHER" id="PTHR24120">
    <property type="entry name" value="GH07239P"/>
    <property type="match status" value="1"/>
</dbReference>